<dbReference type="RefSeq" id="WP_183338850.1">
    <property type="nucleotide sequence ID" value="NZ_JACHZG010000001.1"/>
</dbReference>
<accession>A0A7W5P7G3</accession>
<dbReference type="EMBL" id="JACHZG010000001">
    <property type="protein sequence ID" value="MBB3327544.1"/>
    <property type="molecule type" value="Genomic_DNA"/>
</dbReference>
<reference evidence="2 3" key="1">
    <citation type="submission" date="2020-08" db="EMBL/GenBank/DDBJ databases">
        <title>Sequencing the genomes of 1000 actinobacteria strains.</title>
        <authorList>
            <person name="Klenk H.-P."/>
        </authorList>
    </citation>
    <scope>NUCLEOTIDE SEQUENCE [LARGE SCALE GENOMIC DNA]</scope>
    <source>
        <strain evidence="2 3">DSM 11053</strain>
    </source>
</reference>
<dbReference type="InterPro" id="IPR029068">
    <property type="entry name" value="Glyas_Bleomycin-R_OHBP_Dase"/>
</dbReference>
<dbReference type="Gene3D" id="3.10.180.10">
    <property type="entry name" value="2,3-Dihydroxybiphenyl 1,2-Dioxygenase, domain 1"/>
    <property type="match status" value="2"/>
</dbReference>
<sequence>MTPVEPHGIHHVTAIARDPQSNVDFYTRVLGLRLVKQTVNFDAPDSYHLYYGDEQGSPSSLLTFFPWPGVTQGRQGAGMTTTTAFSVPGSSLGWWHERLRSLDVDVDAPASRDAEEVLTFRDPNGMVLDLVAAEGDHRSGWDGVADIPADHAVRGLHAVTLSEQQLDPSAGMLTDLLGMTVPQEGADRARFGMAESGSGALVDVTAGVRDRGLQAGGTVHHVAFRAPDLETMTTWQQELLGRGVNVTQILDRQYFRSIYFREPGGVLFEIATDAPGFAIDEPLLELGRHLRLPPWLEPDREQIARALPPLRLDA</sequence>
<dbReference type="Proteomes" id="UP000565572">
    <property type="component" value="Unassembled WGS sequence"/>
</dbReference>
<evidence type="ECO:0000313" key="3">
    <source>
        <dbReference type="Proteomes" id="UP000565572"/>
    </source>
</evidence>
<organism evidence="2 3">
    <name type="scientific">Microlunatus antarcticus</name>
    <dbReference type="NCBI Taxonomy" id="53388"/>
    <lineage>
        <taxon>Bacteria</taxon>
        <taxon>Bacillati</taxon>
        <taxon>Actinomycetota</taxon>
        <taxon>Actinomycetes</taxon>
        <taxon>Propionibacteriales</taxon>
        <taxon>Propionibacteriaceae</taxon>
        <taxon>Microlunatus</taxon>
    </lineage>
</organism>
<comment type="caution">
    <text evidence="2">The sequence shown here is derived from an EMBL/GenBank/DDBJ whole genome shotgun (WGS) entry which is preliminary data.</text>
</comment>
<keyword evidence="3" id="KW-1185">Reference proteome</keyword>
<dbReference type="PROSITE" id="PS51819">
    <property type="entry name" value="VOC"/>
    <property type="match status" value="2"/>
</dbReference>
<dbReference type="InterPro" id="IPR004360">
    <property type="entry name" value="Glyas_Fos-R_dOase_dom"/>
</dbReference>
<dbReference type="PANTHER" id="PTHR36110:SF2">
    <property type="entry name" value="RING-CLEAVING DIOXYGENASE MHQE-RELATED"/>
    <property type="match status" value="1"/>
</dbReference>
<gene>
    <name evidence="2" type="ORF">FHX39_002488</name>
</gene>
<protein>
    <submittedName>
        <fullName evidence="2">Glyoxalase family protein</fullName>
    </submittedName>
</protein>
<feature type="domain" description="VOC" evidence="1">
    <location>
        <begin position="8"/>
        <end position="133"/>
    </location>
</feature>
<evidence type="ECO:0000313" key="2">
    <source>
        <dbReference type="EMBL" id="MBB3327544.1"/>
    </source>
</evidence>
<name>A0A7W5P7G3_9ACTN</name>
<dbReference type="AlphaFoldDB" id="A0A7W5P7G3"/>
<dbReference type="PANTHER" id="PTHR36110">
    <property type="entry name" value="RING-CLEAVING DIOXYGENASE MHQE-RELATED"/>
    <property type="match status" value="1"/>
</dbReference>
<evidence type="ECO:0000259" key="1">
    <source>
        <dbReference type="PROSITE" id="PS51819"/>
    </source>
</evidence>
<dbReference type="CDD" id="cd08347">
    <property type="entry name" value="PcpA_C_like"/>
    <property type="match status" value="1"/>
</dbReference>
<feature type="domain" description="VOC" evidence="1">
    <location>
        <begin position="155"/>
        <end position="273"/>
    </location>
</feature>
<dbReference type="InterPro" id="IPR037523">
    <property type="entry name" value="VOC_core"/>
</dbReference>
<dbReference type="InterPro" id="IPR052537">
    <property type="entry name" value="Extradiol_RC_dioxygenase"/>
</dbReference>
<dbReference type="SUPFAM" id="SSF54593">
    <property type="entry name" value="Glyoxalase/Bleomycin resistance protein/Dihydroxybiphenyl dioxygenase"/>
    <property type="match status" value="1"/>
</dbReference>
<proteinExistence type="predicted"/>
<dbReference type="Pfam" id="PF00903">
    <property type="entry name" value="Glyoxalase"/>
    <property type="match status" value="2"/>
</dbReference>